<dbReference type="EMBL" id="LGRX02013662">
    <property type="protein sequence ID" value="KAK3265841.1"/>
    <property type="molecule type" value="Genomic_DNA"/>
</dbReference>
<dbReference type="PANTHER" id="PTHR47032">
    <property type="entry name" value="UDP-D-XYLOSE:L-FUCOSE ALPHA-1,3-D-XYLOSYLTRANSFERASE-RELATED"/>
    <property type="match status" value="1"/>
</dbReference>
<comment type="caution">
    <text evidence="3">The sequence shown here is derived from an EMBL/GenBank/DDBJ whole genome shotgun (WGS) entry which is preliminary data.</text>
</comment>
<feature type="signal peptide" evidence="1">
    <location>
        <begin position="1"/>
        <end position="26"/>
    </location>
</feature>
<proteinExistence type="predicted"/>
<dbReference type="GO" id="GO:0005794">
    <property type="term" value="C:Golgi apparatus"/>
    <property type="evidence" value="ECO:0007669"/>
    <property type="project" value="TreeGrafter"/>
</dbReference>
<dbReference type="AlphaFoldDB" id="A0AAE0FTN6"/>
<dbReference type="PANTHER" id="PTHR47032:SF1">
    <property type="entry name" value="UDP-D-XYLOSE:L-FUCOSE ALPHA-1,3-D-XYLOSYLTRANSFERASE-RELATED"/>
    <property type="match status" value="1"/>
</dbReference>
<organism evidence="3 4">
    <name type="scientific">Cymbomonas tetramitiformis</name>
    <dbReference type="NCBI Taxonomy" id="36881"/>
    <lineage>
        <taxon>Eukaryota</taxon>
        <taxon>Viridiplantae</taxon>
        <taxon>Chlorophyta</taxon>
        <taxon>Pyramimonadophyceae</taxon>
        <taxon>Pyramimonadales</taxon>
        <taxon>Pyramimonadaceae</taxon>
        <taxon>Cymbomonas</taxon>
    </lineage>
</organism>
<reference evidence="3 4" key="1">
    <citation type="journal article" date="2015" name="Genome Biol. Evol.">
        <title>Comparative Genomics of a Bacterivorous Green Alga Reveals Evolutionary Causalities and Consequences of Phago-Mixotrophic Mode of Nutrition.</title>
        <authorList>
            <person name="Burns J.A."/>
            <person name="Paasch A."/>
            <person name="Narechania A."/>
            <person name="Kim E."/>
        </authorList>
    </citation>
    <scope>NUCLEOTIDE SEQUENCE [LARGE SCALE GENOMIC DNA]</scope>
    <source>
        <strain evidence="3 4">PLY_AMNH</strain>
    </source>
</reference>
<evidence type="ECO:0000313" key="4">
    <source>
        <dbReference type="Proteomes" id="UP001190700"/>
    </source>
</evidence>
<accession>A0AAE0FTN6</accession>
<dbReference type="Proteomes" id="UP001190700">
    <property type="component" value="Unassembled WGS sequence"/>
</dbReference>
<dbReference type="InterPro" id="IPR005069">
    <property type="entry name" value="Nucl-diP-sugar_transferase"/>
</dbReference>
<gene>
    <name evidence="3" type="ORF">CYMTET_25506</name>
</gene>
<feature type="domain" description="Nucleotide-diphospho-sugar transferase" evidence="2">
    <location>
        <begin position="110"/>
        <end position="232"/>
    </location>
</feature>
<dbReference type="GO" id="GO:0016757">
    <property type="term" value="F:glycosyltransferase activity"/>
    <property type="evidence" value="ECO:0007669"/>
    <property type="project" value="TreeGrafter"/>
</dbReference>
<protein>
    <recommendedName>
        <fullName evidence="2">Nucleotide-diphospho-sugar transferase domain-containing protein</fullName>
    </recommendedName>
</protein>
<evidence type="ECO:0000313" key="3">
    <source>
        <dbReference type="EMBL" id="KAK3265841.1"/>
    </source>
</evidence>
<evidence type="ECO:0000259" key="2">
    <source>
        <dbReference type="Pfam" id="PF03407"/>
    </source>
</evidence>
<name>A0AAE0FTN6_9CHLO</name>
<dbReference type="Pfam" id="PF03407">
    <property type="entry name" value="Nucleotid_trans"/>
    <property type="match status" value="1"/>
</dbReference>
<evidence type="ECO:0000256" key="1">
    <source>
        <dbReference type="SAM" id="SignalP"/>
    </source>
</evidence>
<sequence length="434" mass="48516">MEITRLRRSMLFRFILMFLFAEFFSAKHVYLHDAEPEFKIHQQREGFTVVIFYFKDFRDLAVNVVANMRLNNLTNEIVGTTGEDECDVFEAALKHTSVLCSTVDSTKHSELSGIKERTWKVNIDQRWFYILQALRAGGDVLWVDCDVVFTRSPLPLLAELRAKDVDIATNVHPSANLELNTGIGYLRQGPQAIDLINRTWTKTLVELRKLDSGDKTARAYDQYIFTDQVQSKLSGSPAARLTWDLFQNKACNVNTGESTGRPCGFDQAGLRLLQAAVSKRQPASHANFTFYAVPDTLFGWKVDSALRAHAHRTARGAQLPRAGHVACHAHRTARGAQLPRAGHVACHAHRTARGSPASPRATWRVMRTAPHGEPRFLARHGRACAPHRTASPGSSRGATRVMRTAPHGEPSFLAQATWRVMAQVMLQQAQLSVV</sequence>
<dbReference type="InterPro" id="IPR052636">
    <property type="entry name" value="UDP-D-xylose:L-fucose_XylT"/>
</dbReference>
<keyword evidence="4" id="KW-1185">Reference proteome</keyword>
<feature type="chain" id="PRO_5042211448" description="Nucleotide-diphospho-sugar transferase domain-containing protein" evidence="1">
    <location>
        <begin position="27"/>
        <end position="434"/>
    </location>
</feature>
<keyword evidence="1" id="KW-0732">Signal</keyword>